<protein>
    <submittedName>
        <fullName evidence="3">UDP-N-acetylglucosamine 2-epimerase (Non-hydrolyzing)</fullName>
        <ecNumber evidence="3">5.1.3.14</ecNumber>
    </submittedName>
</protein>
<evidence type="ECO:0000313" key="3">
    <source>
        <dbReference type="EMBL" id="MBB5934892.1"/>
    </source>
</evidence>
<comment type="similarity">
    <text evidence="1">Belongs to the UDP-N-acetylglucosamine 2-epimerase family.</text>
</comment>
<keyword evidence="1 3" id="KW-0413">Isomerase</keyword>
<evidence type="ECO:0000256" key="1">
    <source>
        <dbReference type="RuleBase" id="RU003513"/>
    </source>
</evidence>
<dbReference type="InterPro" id="IPR029767">
    <property type="entry name" value="WecB-like"/>
</dbReference>
<name>A0A7W9UXQ8_9ACTN</name>
<comment type="caution">
    <text evidence="3">The sequence shown here is derived from an EMBL/GenBank/DDBJ whole genome shotgun (WGS) entry which is preliminary data.</text>
</comment>
<keyword evidence="4" id="KW-1185">Reference proteome</keyword>
<dbReference type="Gene3D" id="3.40.50.2000">
    <property type="entry name" value="Glycogen Phosphorylase B"/>
    <property type="match status" value="2"/>
</dbReference>
<dbReference type="PANTHER" id="PTHR43174:SF1">
    <property type="entry name" value="UDP-N-ACETYLGLUCOSAMINE 2-EPIMERASE"/>
    <property type="match status" value="1"/>
</dbReference>
<dbReference type="NCBIfam" id="TIGR00236">
    <property type="entry name" value="wecB"/>
    <property type="match status" value="1"/>
</dbReference>
<dbReference type="InterPro" id="IPR003331">
    <property type="entry name" value="UDP_GlcNAc_Epimerase_2_dom"/>
</dbReference>
<dbReference type="AlphaFoldDB" id="A0A7W9UXQ8"/>
<evidence type="ECO:0000259" key="2">
    <source>
        <dbReference type="Pfam" id="PF02350"/>
    </source>
</evidence>
<dbReference type="PANTHER" id="PTHR43174">
    <property type="entry name" value="UDP-N-ACETYLGLUCOSAMINE 2-EPIMERASE"/>
    <property type="match status" value="1"/>
</dbReference>
<evidence type="ECO:0000313" key="4">
    <source>
        <dbReference type="Proteomes" id="UP000588098"/>
    </source>
</evidence>
<organism evidence="3 4">
    <name type="scientific">Streptomyces zagrosensis</name>
    <dbReference type="NCBI Taxonomy" id="1042984"/>
    <lineage>
        <taxon>Bacteria</taxon>
        <taxon>Bacillati</taxon>
        <taxon>Actinomycetota</taxon>
        <taxon>Actinomycetes</taxon>
        <taxon>Kitasatosporales</taxon>
        <taxon>Streptomycetaceae</taxon>
        <taxon>Streptomyces</taxon>
    </lineage>
</organism>
<dbReference type="EC" id="5.1.3.14" evidence="3"/>
<accession>A0A7W9UXQ8</accession>
<dbReference type="EMBL" id="JACHJL010000004">
    <property type="protein sequence ID" value="MBB5934892.1"/>
    <property type="molecule type" value="Genomic_DNA"/>
</dbReference>
<gene>
    <name evidence="3" type="ORF">FHS42_001942</name>
</gene>
<dbReference type="Pfam" id="PF02350">
    <property type="entry name" value="Epimerase_2"/>
    <property type="match status" value="1"/>
</dbReference>
<feature type="domain" description="UDP-N-acetylglucosamine 2-epimerase" evidence="2">
    <location>
        <begin position="114"/>
        <end position="443"/>
    </location>
</feature>
<proteinExistence type="inferred from homology"/>
<dbReference type="CDD" id="cd03786">
    <property type="entry name" value="GTB_UDP-GlcNAc_2-Epimerase"/>
    <property type="match status" value="1"/>
</dbReference>
<reference evidence="3 4" key="1">
    <citation type="submission" date="2020-08" db="EMBL/GenBank/DDBJ databases">
        <title>Genomic Encyclopedia of Type Strains, Phase III (KMG-III): the genomes of soil and plant-associated and newly described type strains.</title>
        <authorList>
            <person name="Whitman W."/>
        </authorList>
    </citation>
    <scope>NUCLEOTIDE SEQUENCE [LARGE SCALE GENOMIC DNA]</scope>
    <source>
        <strain evidence="3 4">CECT 8305</strain>
    </source>
</reference>
<sequence>MPHPPNDDPFRPEAAPGALPTAVIWAGVDGRAVAADRRCGRMFRLAGRVSHSATACHPTRRPAAHTLHDCQRPSATPGDPLHSLPARSVAIVLGTRPELVKLTDLVRLLGPAAHLVHTGQHYDEELSGRFLTELGLPAPTFLIGVGGQSRAGQISAALGQLDALFAAEPPLAVVVQGDTNAALAGALAANARTIPLLHVEAGLRSHDRNMPEEHNRVLIDRIADVLCAATEDNRANLLAEGLSDERIAVTGNTVVEAVHAQLPGPDERADLLQRYGLTADGYVLATVHRPENTDDPAALRAIVNELNSIAATGRPVLLPLHPRTRSRIEAAGLDALLTGLTVTRPLGYGDFLALARHAALIVSDSGGIQEEVTVLGRPLIVVRRSTERPEAMADFADLVTPGPGIGELARHRLADCELGLRRLAALPSPFGDGRASERIVGLLAEIAARAEFTTAA</sequence>
<dbReference type="GO" id="GO:0008761">
    <property type="term" value="F:UDP-N-acetylglucosamine 2-epimerase activity"/>
    <property type="evidence" value="ECO:0007669"/>
    <property type="project" value="UniProtKB-EC"/>
</dbReference>
<dbReference type="SUPFAM" id="SSF53756">
    <property type="entry name" value="UDP-Glycosyltransferase/glycogen phosphorylase"/>
    <property type="match status" value="1"/>
</dbReference>
<dbReference type="Proteomes" id="UP000588098">
    <property type="component" value="Unassembled WGS sequence"/>
</dbReference>
<dbReference type="RefSeq" id="WP_246494435.1">
    <property type="nucleotide sequence ID" value="NZ_JACHJL010000004.1"/>
</dbReference>